<sequence>MSTVYLLQNQDKLILNRNREWTDARDLKSLYQTPHKDEGINQKVEVNAKDYTQRIHLLECELNDKKLPIIAAEAMPEPLPEQPKGEGEQASLIDAESGLSQDAEAGLSAGLSQSAGAGLSQIDSSDIQDPREPKSDDDTDVAELEADEQAEDVADEFDQDTIQD</sequence>
<reference evidence="3" key="1">
    <citation type="journal article" date="2019" name="Int. J. Syst. Evol. Microbiol.">
        <title>The Global Catalogue of Microorganisms (GCM) 10K type strain sequencing project: providing services to taxonomists for standard genome sequencing and annotation.</title>
        <authorList>
            <consortium name="The Broad Institute Genomics Platform"/>
            <consortium name="The Broad Institute Genome Sequencing Center for Infectious Disease"/>
            <person name="Wu L."/>
            <person name="Ma J."/>
        </authorList>
    </citation>
    <scope>NUCLEOTIDE SEQUENCE [LARGE SCALE GENOMIC DNA]</scope>
    <source>
        <strain evidence="3">CECT 8570</strain>
    </source>
</reference>
<dbReference type="RefSeq" id="WP_290259984.1">
    <property type="nucleotide sequence ID" value="NZ_JAUFQG010000004.1"/>
</dbReference>
<gene>
    <name evidence="2" type="ORF">ACFOX3_03140</name>
</gene>
<evidence type="ECO:0000313" key="3">
    <source>
        <dbReference type="Proteomes" id="UP001595840"/>
    </source>
</evidence>
<feature type="compositionally biased region" description="Acidic residues" evidence="1">
    <location>
        <begin position="137"/>
        <end position="164"/>
    </location>
</feature>
<organism evidence="2 3">
    <name type="scientific">Simiduia curdlanivorans</name>
    <dbReference type="NCBI Taxonomy" id="1492769"/>
    <lineage>
        <taxon>Bacteria</taxon>
        <taxon>Pseudomonadati</taxon>
        <taxon>Pseudomonadota</taxon>
        <taxon>Gammaproteobacteria</taxon>
        <taxon>Cellvibrionales</taxon>
        <taxon>Cellvibrionaceae</taxon>
        <taxon>Simiduia</taxon>
    </lineage>
</organism>
<feature type="compositionally biased region" description="Polar residues" evidence="1">
    <location>
        <begin position="110"/>
        <end position="127"/>
    </location>
</feature>
<protein>
    <submittedName>
        <fullName evidence="2">Uncharacterized protein</fullName>
    </submittedName>
</protein>
<keyword evidence="3" id="KW-1185">Reference proteome</keyword>
<feature type="region of interest" description="Disordered" evidence="1">
    <location>
        <begin position="73"/>
        <end position="164"/>
    </location>
</feature>
<evidence type="ECO:0000313" key="2">
    <source>
        <dbReference type="EMBL" id="MFC4361280.1"/>
    </source>
</evidence>
<proteinExistence type="predicted"/>
<accession>A0ABV8V030</accession>
<comment type="caution">
    <text evidence="2">The sequence shown here is derived from an EMBL/GenBank/DDBJ whole genome shotgun (WGS) entry which is preliminary data.</text>
</comment>
<evidence type="ECO:0000256" key="1">
    <source>
        <dbReference type="SAM" id="MobiDB-lite"/>
    </source>
</evidence>
<name>A0ABV8V030_9GAMM</name>
<dbReference type="Proteomes" id="UP001595840">
    <property type="component" value="Unassembled WGS sequence"/>
</dbReference>
<dbReference type="EMBL" id="JBHSCX010000003">
    <property type="protein sequence ID" value="MFC4361280.1"/>
    <property type="molecule type" value="Genomic_DNA"/>
</dbReference>